<dbReference type="NCBIfam" id="TIGR03063">
    <property type="entry name" value="srtB_target"/>
    <property type="match status" value="1"/>
</dbReference>
<dbReference type="InterPro" id="IPR013783">
    <property type="entry name" value="Ig-like_fold"/>
</dbReference>
<protein>
    <submittedName>
        <fullName evidence="4">Sortase B cell surface sorting signal</fullName>
    </submittedName>
</protein>
<dbReference type="Gene3D" id="2.60.40.4270">
    <property type="entry name" value="Listeria-Bacteroides repeat domain"/>
    <property type="match status" value="1"/>
</dbReference>
<evidence type="ECO:0000256" key="2">
    <source>
        <dbReference type="SAM" id="Phobius"/>
    </source>
</evidence>
<dbReference type="GO" id="GO:0030313">
    <property type="term" value="C:cell envelope"/>
    <property type="evidence" value="ECO:0007669"/>
    <property type="project" value="UniProtKB-SubCell"/>
</dbReference>
<dbReference type="InterPro" id="IPR013378">
    <property type="entry name" value="InlB-like_B-rpt"/>
</dbReference>
<keyword evidence="3" id="KW-0732">Signal</keyword>
<feature type="transmembrane region" description="Helical" evidence="2">
    <location>
        <begin position="559"/>
        <end position="579"/>
    </location>
</feature>
<dbReference type="HOGENOM" id="CLU_032984_0_0_9"/>
<dbReference type="AlphaFoldDB" id="E7MQX7"/>
<comment type="subcellular location">
    <subcellularLocation>
        <location evidence="1">Cell envelope</location>
    </subcellularLocation>
</comment>
<proteinExistence type="predicted"/>
<accession>E7MQX7</accession>
<keyword evidence="5" id="KW-1185">Reference proteome</keyword>
<dbReference type="eggNOG" id="ENOG502Z9Z4">
    <property type="taxonomic scope" value="Bacteria"/>
</dbReference>
<sequence>MKLLKKFLVVWVCLMMTAPLLRTAVIAEEMPDEYKEYTKDNYWAELNWFQNDNYKGVVPTYLNDYFTNSRLSWYSRLNYMEFVPFLPSAGLSSSAQVDDEIIDTIDQWLGKYAEDLPHREPTDPSLNRWPGGKQWNPYNFNYATELLNSGLTDYNARADIRERGLSSTAVIEHMIGDTVNLDFDVDVSLLKKAMLTLFISILNSEFPAYHMMKENMPETAITQSDGELVFVMDLPKGLEALDSTTFTLTGIDNLTLSVAKENNGRRIVVKARLNAPANYETLKEVYAKMRLVNSVKLSIDGLKVTADVEPNQNSTVTGYVYGAYELIHTTDNNAILNQDATATENDNRHHIDRNTIVFAGRQLASGKDDGGLANKPELITYSLRVNQNKVTFMNDSTTHAVVNVEPGKSIDSDVLTNQSMPLDPSRAGFFAFKEWNTAADGTGTVFTGSTTVNSDMTVYAIYTAVNQAPVLEVQNTTIYQGDNLDLMTLAVSADDYEDGNILNRVQLINDGGFNKDVLGSYSITFTVTDNDGESATKITTVTVIAKASANPKTSDTTSIPMYVTLFGFSTVAAMILWIIKKQKLSTLQ</sequence>
<keyword evidence="2" id="KW-0812">Transmembrane</keyword>
<dbReference type="Proteomes" id="UP000004097">
    <property type="component" value="Unassembled WGS sequence"/>
</dbReference>
<organism evidence="4 5">
    <name type="scientific">Solobacterium moorei F0204</name>
    <dbReference type="NCBI Taxonomy" id="706433"/>
    <lineage>
        <taxon>Bacteria</taxon>
        <taxon>Bacillati</taxon>
        <taxon>Bacillota</taxon>
        <taxon>Erysipelotrichia</taxon>
        <taxon>Erysipelotrichales</taxon>
        <taxon>Erysipelotrichaceae</taxon>
        <taxon>Solobacterium</taxon>
    </lineage>
</organism>
<dbReference type="EMBL" id="AECQ01000041">
    <property type="protein sequence ID" value="EFW23470.1"/>
    <property type="molecule type" value="Genomic_DNA"/>
</dbReference>
<dbReference type="STRING" id="706433.HMPREF9430_01966"/>
<dbReference type="RefSeq" id="WP_006526765.1">
    <property type="nucleotide sequence ID" value="NZ_GL637673.1"/>
</dbReference>
<reference evidence="4 5" key="1">
    <citation type="submission" date="2010-08" db="EMBL/GenBank/DDBJ databases">
        <authorList>
            <person name="Weinstock G."/>
            <person name="Sodergren E."/>
            <person name="Clifton S."/>
            <person name="Fulton L."/>
            <person name="Fulton B."/>
            <person name="Courtney L."/>
            <person name="Fronick C."/>
            <person name="Harrison M."/>
            <person name="Strong C."/>
            <person name="Farmer C."/>
            <person name="Delahaunty K."/>
            <person name="Markovic C."/>
            <person name="Hall O."/>
            <person name="Minx P."/>
            <person name="Tomlinson C."/>
            <person name="Mitreva M."/>
            <person name="Hou S."/>
            <person name="Chen J."/>
            <person name="Wollam A."/>
            <person name="Pepin K.H."/>
            <person name="Johnson M."/>
            <person name="Bhonagiri V."/>
            <person name="Zhang X."/>
            <person name="Suruliraj S."/>
            <person name="Warren W."/>
            <person name="Chinwalla A."/>
            <person name="Mardis E.R."/>
            <person name="Wilson R.K."/>
        </authorList>
    </citation>
    <scope>NUCLEOTIDE SEQUENCE [LARGE SCALE GENOMIC DNA]</scope>
    <source>
        <strain evidence="4 5">F0204</strain>
    </source>
</reference>
<evidence type="ECO:0000313" key="4">
    <source>
        <dbReference type="EMBL" id="EFW23470.1"/>
    </source>
</evidence>
<dbReference type="Pfam" id="PF09479">
    <property type="entry name" value="Flg_new"/>
    <property type="match status" value="1"/>
</dbReference>
<evidence type="ECO:0000313" key="5">
    <source>
        <dbReference type="Proteomes" id="UP000004097"/>
    </source>
</evidence>
<comment type="caution">
    <text evidence="4">The sequence shown here is derived from an EMBL/GenBank/DDBJ whole genome shotgun (WGS) entry which is preliminary data.</text>
</comment>
<keyword evidence="2" id="KW-1133">Transmembrane helix</keyword>
<dbReference type="InterPro" id="IPR017502">
    <property type="entry name" value="Sortase_SrtB_target"/>
</dbReference>
<name>E7MQX7_9FIRM</name>
<evidence type="ECO:0000256" key="1">
    <source>
        <dbReference type="ARBA" id="ARBA00004196"/>
    </source>
</evidence>
<dbReference type="Gene3D" id="2.60.40.10">
    <property type="entry name" value="Immunoglobulins"/>
    <property type="match status" value="1"/>
</dbReference>
<gene>
    <name evidence="4" type="ORF">HMPREF9430_01966</name>
</gene>
<keyword evidence="2" id="KW-0472">Membrane</keyword>
<evidence type="ECO:0000256" key="3">
    <source>
        <dbReference type="SAM" id="SignalP"/>
    </source>
</evidence>
<feature type="signal peptide" evidence="3">
    <location>
        <begin position="1"/>
        <end position="27"/>
    </location>
</feature>
<dbReference type="InterPro" id="IPR042229">
    <property type="entry name" value="Listeria/Bacterioides_rpt_sf"/>
</dbReference>
<feature type="chain" id="PRO_5003222057" evidence="3">
    <location>
        <begin position="28"/>
        <end position="588"/>
    </location>
</feature>